<name>A0A1A5ILA6_RHILI</name>
<evidence type="ECO:0000313" key="4">
    <source>
        <dbReference type="Proteomes" id="UP000093737"/>
    </source>
</evidence>
<reference evidence="5" key="2">
    <citation type="submission" date="2016-06" db="EMBL/GenBank/DDBJ databases">
        <title>NZP2037 Pacbio-Illumina hybrid assembly.</title>
        <authorList>
            <person name="Ramsay J.P."/>
        </authorList>
    </citation>
    <scope>NUCLEOTIDE SEQUENCE [LARGE SCALE GENOMIC DNA]</scope>
    <source>
        <strain evidence="5">R7ANS::ICEMlSym2042</strain>
    </source>
</reference>
<gene>
    <name evidence="3" type="ORF">A8145_26000</name>
    <name evidence="2" type="ORF">BAE39_27375</name>
</gene>
<organism evidence="2 5">
    <name type="scientific">Rhizobium loti</name>
    <name type="common">Mesorhizobium loti</name>
    <dbReference type="NCBI Taxonomy" id="381"/>
    <lineage>
        <taxon>Bacteria</taxon>
        <taxon>Pseudomonadati</taxon>
        <taxon>Pseudomonadota</taxon>
        <taxon>Alphaproteobacteria</taxon>
        <taxon>Hyphomicrobiales</taxon>
        <taxon>Phyllobacteriaceae</taxon>
        <taxon>Mesorhizobium</taxon>
    </lineage>
</organism>
<evidence type="ECO:0000313" key="5">
    <source>
        <dbReference type="Proteomes" id="UP000093748"/>
    </source>
</evidence>
<comment type="caution">
    <text evidence="2">The sequence shown here is derived from an EMBL/GenBank/DDBJ whole genome shotgun (WGS) entry which is preliminary data.</text>
</comment>
<dbReference type="Proteomes" id="UP000093737">
    <property type="component" value="Unassembled WGS sequence"/>
</dbReference>
<evidence type="ECO:0000313" key="3">
    <source>
        <dbReference type="EMBL" id="OBQ59098.1"/>
    </source>
</evidence>
<dbReference type="EMBL" id="LYTK01000023">
    <property type="protein sequence ID" value="OBQ59098.1"/>
    <property type="molecule type" value="Genomic_DNA"/>
</dbReference>
<evidence type="ECO:0000256" key="1">
    <source>
        <dbReference type="SAM" id="MobiDB-lite"/>
    </source>
</evidence>
<protein>
    <submittedName>
        <fullName evidence="2">Uncharacterized protein</fullName>
    </submittedName>
</protein>
<dbReference type="EMBL" id="LZTJ01000002">
    <property type="protein sequence ID" value="OBP80038.1"/>
    <property type="molecule type" value="Genomic_DNA"/>
</dbReference>
<reference evidence="2" key="3">
    <citation type="submission" date="2016-06" db="EMBL/GenBank/DDBJ databases">
        <authorList>
            <person name="Kjaerup R.B."/>
            <person name="Dalgaard T.S."/>
            <person name="Juul-Madsen H.R."/>
        </authorList>
    </citation>
    <scope>NUCLEOTIDE SEQUENCE</scope>
    <source>
        <strain evidence="2">R7ANS::ICEMlSym2042</strain>
    </source>
</reference>
<reference evidence="3 4" key="1">
    <citation type="submission" date="2016-05" db="EMBL/GenBank/DDBJ databases">
        <authorList>
            <person name="Ramsay J.P."/>
        </authorList>
    </citation>
    <scope>NUCLEOTIDE SEQUENCE [LARGE SCALE GENOMIC DNA]</scope>
    <source>
        <strain evidence="3 4">NZP2042</strain>
    </source>
</reference>
<proteinExistence type="predicted"/>
<dbReference type="AlphaFoldDB" id="A0A1A5ILA6"/>
<feature type="region of interest" description="Disordered" evidence="1">
    <location>
        <begin position="1"/>
        <end position="22"/>
    </location>
</feature>
<evidence type="ECO:0000313" key="2">
    <source>
        <dbReference type="EMBL" id="OBP80038.1"/>
    </source>
</evidence>
<sequence>MGAGKIEVSSHQRRTTQCGENPAKLGWLAGDGLADSSAQARGIRSIFRQAASQRSNEVAIGIAAKHLEARQAALAEARSIVLNGAFLRAAHSYLRLISSNITRMLGLIKVQAVRAVRSFG</sequence>
<accession>A0A1A5ILA6</accession>
<dbReference type="Proteomes" id="UP000093748">
    <property type="component" value="Unassembled WGS sequence"/>
</dbReference>